<organism evidence="1 2">
    <name type="scientific">Planobispora rosea</name>
    <dbReference type="NCBI Taxonomy" id="35762"/>
    <lineage>
        <taxon>Bacteria</taxon>
        <taxon>Bacillati</taxon>
        <taxon>Actinomycetota</taxon>
        <taxon>Actinomycetes</taxon>
        <taxon>Streptosporangiales</taxon>
        <taxon>Streptosporangiaceae</taxon>
        <taxon>Planobispora</taxon>
    </lineage>
</organism>
<dbReference type="RefSeq" id="WP_189243711.1">
    <property type="nucleotide sequence ID" value="NZ_BMQP01000047.1"/>
</dbReference>
<evidence type="ECO:0000313" key="1">
    <source>
        <dbReference type="EMBL" id="GIH88016.1"/>
    </source>
</evidence>
<gene>
    <name evidence="1" type="ORF">Pro02_64240</name>
</gene>
<reference evidence="1" key="1">
    <citation type="submission" date="2021-01" db="EMBL/GenBank/DDBJ databases">
        <title>Whole genome shotgun sequence of Planobispora rosea NBRC 15558.</title>
        <authorList>
            <person name="Komaki H."/>
            <person name="Tamura T."/>
        </authorList>
    </citation>
    <scope>NUCLEOTIDE SEQUENCE</scope>
    <source>
        <strain evidence="1">NBRC 15558</strain>
    </source>
</reference>
<dbReference type="AlphaFoldDB" id="A0A8J3S417"/>
<accession>A0A8J3S417</accession>
<evidence type="ECO:0000313" key="2">
    <source>
        <dbReference type="Proteomes" id="UP000655044"/>
    </source>
</evidence>
<protein>
    <submittedName>
        <fullName evidence="1">Uncharacterized protein</fullName>
    </submittedName>
</protein>
<proteinExistence type="predicted"/>
<dbReference type="EMBL" id="BOOI01000071">
    <property type="protein sequence ID" value="GIH88016.1"/>
    <property type="molecule type" value="Genomic_DNA"/>
</dbReference>
<keyword evidence="2" id="KW-1185">Reference proteome</keyword>
<sequence length="430" mass="47448">MPPTPPANPFVLQWFEPSVPPGPARPQVAVADLFTELHSATRDGHESASPADVWLAGEYALPRWERIDDMRTPGRSHLVEAGPARMNGAAMHGLYRRPMAPGADEVVAYWQGHLLWHWQEAKVPQTLPDNNLLSAWNLILAEGLSRPGELTPYGSEVDRFTNAWKSRAVLSGYLPYADFRLPTDQAVSWCAAAERARLPYDREPDAMRGYQRIIAALPQTYGQLFDVGAIAAAYAAAGLPALAAASQLAALREHHDIPLSVYASVELPLAHAPLVIQGLTLGHPVTMTLPHAWDALPVIPVRAPFWDAGEAAATTWPGLRGCDHPGRHESLEHLDAERGSDLVDFARDYYHDDFAAEGRPTALEDLIRRPYLVAVAYRRYLATFTPTRRAIGSQLHRLICCLLRGMATSRDELPEALHLEAKIGRARRLV</sequence>
<dbReference type="Proteomes" id="UP000655044">
    <property type="component" value="Unassembled WGS sequence"/>
</dbReference>
<comment type="caution">
    <text evidence="1">The sequence shown here is derived from an EMBL/GenBank/DDBJ whole genome shotgun (WGS) entry which is preliminary data.</text>
</comment>
<name>A0A8J3S417_PLARO</name>